<dbReference type="SUPFAM" id="SSF55781">
    <property type="entry name" value="GAF domain-like"/>
    <property type="match status" value="2"/>
</dbReference>
<dbReference type="EMBL" id="CP048685">
    <property type="protein sequence ID" value="QPJ63525.1"/>
    <property type="molecule type" value="Genomic_DNA"/>
</dbReference>
<dbReference type="Gene3D" id="3.30.450.40">
    <property type="match status" value="2"/>
</dbReference>
<dbReference type="InterPro" id="IPR025943">
    <property type="entry name" value="Sigma_54_int_dom_ATP-bd_2"/>
</dbReference>
<dbReference type="GO" id="GO:0006355">
    <property type="term" value="P:regulation of DNA-templated transcription"/>
    <property type="evidence" value="ECO:0007669"/>
    <property type="project" value="InterPro"/>
</dbReference>
<dbReference type="InterPro" id="IPR003593">
    <property type="entry name" value="AAA+_ATPase"/>
</dbReference>
<accession>A0A7T0G1L2</accession>
<dbReference type="Gene3D" id="3.40.50.300">
    <property type="entry name" value="P-loop containing nucleotide triphosphate hydrolases"/>
    <property type="match status" value="1"/>
</dbReference>
<dbReference type="Pfam" id="PF25601">
    <property type="entry name" value="AAA_lid_14"/>
    <property type="match status" value="1"/>
</dbReference>
<organism evidence="7 8">
    <name type="scientific">Candidatus Nitronauta litoralis</name>
    <dbReference type="NCBI Taxonomy" id="2705533"/>
    <lineage>
        <taxon>Bacteria</taxon>
        <taxon>Pseudomonadati</taxon>
        <taxon>Nitrospinota/Tectimicrobiota group</taxon>
        <taxon>Nitrospinota</taxon>
        <taxon>Nitrospinia</taxon>
        <taxon>Nitrospinales</taxon>
        <taxon>Nitrospinaceae</taxon>
        <taxon>Candidatus Nitronauta</taxon>
    </lineage>
</organism>
<evidence type="ECO:0000256" key="4">
    <source>
        <dbReference type="ARBA" id="ARBA00023125"/>
    </source>
</evidence>
<dbReference type="SMART" id="SM00382">
    <property type="entry name" value="AAA"/>
    <property type="match status" value="1"/>
</dbReference>
<proteinExistence type="predicted"/>
<dbReference type="InterPro" id="IPR027417">
    <property type="entry name" value="P-loop_NTPase"/>
</dbReference>
<dbReference type="CDD" id="cd00009">
    <property type="entry name" value="AAA"/>
    <property type="match status" value="1"/>
</dbReference>
<gene>
    <name evidence="7" type="ORF">G3M70_17250</name>
</gene>
<name>A0A7T0G1L2_9BACT</name>
<dbReference type="PROSITE" id="PS00676">
    <property type="entry name" value="SIGMA54_INTERACT_2"/>
    <property type="match status" value="1"/>
</dbReference>
<keyword evidence="5" id="KW-0804">Transcription</keyword>
<dbReference type="SMART" id="SM00065">
    <property type="entry name" value="GAF"/>
    <property type="match status" value="2"/>
</dbReference>
<dbReference type="PANTHER" id="PTHR32071">
    <property type="entry name" value="TRANSCRIPTIONAL REGULATORY PROTEIN"/>
    <property type="match status" value="1"/>
</dbReference>
<dbReference type="InterPro" id="IPR002078">
    <property type="entry name" value="Sigma_54_int"/>
</dbReference>
<evidence type="ECO:0000256" key="2">
    <source>
        <dbReference type="ARBA" id="ARBA00022840"/>
    </source>
</evidence>
<dbReference type="InterPro" id="IPR029016">
    <property type="entry name" value="GAF-like_dom_sf"/>
</dbReference>
<dbReference type="Proteomes" id="UP000594688">
    <property type="component" value="Chromosome"/>
</dbReference>
<dbReference type="GO" id="GO:0003677">
    <property type="term" value="F:DNA binding"/>
    <property type="evidence" value="ECO:0007669"/>
    <property type="project" value="UniProtKB-KW"/>
</dbReference>
<protein>
    <submittedName>
        <fullName evidence="7">GAF domain-containing protein</fullName>
    </submittedName>
</protein>
<dbReference type="InterPro" id="IPR058031">
    <property type="entry name" value="AAA_lid_NorR"/>
</dbReference>
<dbReference type="PROSITE" id="PS50045">
    <property type="entry name" value="SIGMA54_INTERACT_4"/>
    <property type="match status" value="1"/>
</dbReference>
<sequence>MKKLFDDLTRSLQQFDKEHLSEILHTVATGLKKGFKCNTVRVYLEDLYEGMLVCQYISGKDRPENHRIIKYISPRESITSQALYENSVMVSWKVPGGISNYRNPFETIAGIKSMVVFPITYQMRPIGTLSLDWDREGQFLDQEAIDGIAGFLSEISERIEKAKRFRQILTFSKHINRAQKKEAAWMMMRSAVNLIEKLTLASVLIPSSLQDNKPIQDGSTDLVEIFTVYSQNKEHVPVYSDKDQISVLNDQNLISRIVEFDQDKGLVILDPKRSEVYTANVMEEQFPRKEIVEQLNLVSLYQIPKFNKETNQFICAVNYYTSEPYRFTRFETQLLQEHASMVEKLILEQNPTHIEIQVLSEIEELLSEKKTSLPEFLSNILAKTSELLGADCGTISLLKLVNNTSWLVIEDEEGNTIGAKSRDWKKNKIPPLAVGGNDLPEDTRSLNGYCAHTARPVLVGDVRNKNSTQGFYKSLSPAIRSELAVPILFENQVLGVINQDSFRINHFTEEHKKILQIIASLISQKVHNLKQIEEIKQEKSALSQEIEYRDPKISSYYLGNVIGRSRKIHTLVEQIDTVVESIGNRMLHWDESHQSDTVMGLPSLLIVGKTGTGKEFFFNNIYSRLSEMFRKHGGNDFELPVKKTNIAAYSGELTYSELFGHNKGAFTGADSHRQGILEEADGGIVFLDEIGDADPKTQVQLLRFLDAGVFFRLGENKPRHSRIFLIAATNKNLGEEIAQGRFREDLFHRLNALSFRIPSLDERRDDIQDLAIHFLGRLHFAYRKVKEEDPAPYLDQPAIEFLKKRNYRGNVRELKNILLRALFFRKGPVIKREDIEAACQDDSPWNTQPEAHEEISTSLLEHIENQGNNFWTVLYRPFKSKEITRDTVRNVIETARDKYQTNLPGLAIKLKVCEEDFRENQEENKKFISFKNFLYKTIRISEI</sequence>
<keyword evidence="1" id="KW-0547">Nucleotide-binding</keyword>
<evidence type="ECO:0000256" key="3">
    <source>
        <dbReference type="ARBA" id="ARBA00023015"/>
    </source>
</evidence>
<dbReference type="Gene3D" id="1.10.8.60">
    <property type="match status" value="1"/>
</dbReference>
<dbReference type="Pfam" id="PF13185">
    <property type="entry name" value="GAF_2"/>
    <property type="match status" value="1"/>
</dbReference>
<evidence type="ECO:0000313" key="8">
    <source>
        <dbReference type="Proteomes" id="UP000594688"/>
    </source>
</evidence>
<evidence type="ECO:0000256" key="1">
    <source>
        <dbReference type="ARBA" id="ARBA00022741"/>
    </source>
</evidence>
<feature type="domain" description="Sigma-54 factor interaction" evidence="6">
    <location>
        <begin position="561"/>
        <end position="823"/>
    </location>
</feature>
<dbReference type="PANTHER" id="PTHR32071:SF121">
    <property type="entry name" value="SIGMA L-DEPENDENT TRANSCRIPTIONAL REGULATOR YQIR-RELATED"/>
    <property type="match status" value="1"/>
</dbReference>
<keyword evidence="4" id="KW-0238">DNA-binding</keyword>
<dbReference type="KEGG" id="nli:G3M70_17250"/>
<keyword evidence="3" id="KW-0805">Transcription regulation</keyword>
<evidence type="ECO:0000313" key="7">
    <source>
        <dbReference type="EMBL" id="QPJ63525.1"/>
    </source>
</evidence>
<evidence type="ECO:0000259" key="6">
    <source>
        <dbReference type="PROSITE" id="PS50045"/>
    </source>
</evidence>
<reference evidence="7 8" key="1">
    <citation type="submission" date="2020-02" db="EMBL/GenBank/DDBJ databases">
        <title>Genomic and physiological characterization of two novel Nitrospinaceae genera.</title>
        <authorList>
            <person name="Mueller A.J."/>
            <person name="Jung M.-Y."/>
            <person name="Strachan C.R."/>
            <person name="Herbold C.W."/>
            <person name="Kirkegaard R.H."/>
            <person name="Daims H."/>
        </authorList>
    </citation>
    <scope>NUCLEOTIDE SEQUENCE [LARGE SCALE GENOMIC DNA]</scope>
    <source>
        <strain evidence="7">EB</strain>
    </source>
</reference>
<dbReference type="AlphaFoldDB" id="A0A7T0G1L2"/>
<dbReference type="InterPro" id="IPR003018">
    <property type="entry name" value="GAF"/>
</dbReference>
<dbReference type="GO" id="GO:0005524">
    <property type="term" value="F:ATP binding"/>
    <property type="evidence" value="ECO:0007669"/>
    <property type="project" value="UniProtKB-KW"/>
</dbReference>
<keyword evidence="2" id="KW-0067">ATP-binding</keyword>
<dbReference type="SUPFAM" id="SSF52540">
    <property type="entry name" value="P-loop containing nucleoside triphosphate hydrolases"/>
    <property type="match status" value="1"/>
</dbReference>
<dbReference type="Pfam" id="PF00158">
    <property type="entry name" value="Sigma54_activat"/>
    <property type="match status" value="1"/>
</dbReference>
<evidence type="ECO:0000256" key="5">
    <source>
        <dbReference type="ARBA" id="ARBA00023163"/>
    </source>
</evidence>